<accession>A0ACC3SUF1</accession>
<evidence type="ECO:0000313" key="2">
    <source>
        <dbReference type="Proteomes" id="UP001433508"/>
    </source>
</evidence>
<gene>
    <name evidence="1" type="ORF">V1525DRAFT_435144</name>
</gene>
<reference evidence="2" key="1">
    <citation type="journal article" date="2024" name="Front. Bioeng. Biotechnol.">
        <title>Genome-scale model development and genomic sequencing of the oleaginous clade Lipomyces.</title>
        <authorList>
            <person name="Czajka J.J."/>
            <person name="Han Y."/>
            <person name="Kim J."/>
            <person name="Mondo S.J."/>
            <person name="Hofstad B.A."/>
            <person name="Robles A."/>
            <person name="Haridas S."/>
            <person name="Riley R."/>
            <person name="LaButti K."/>
            <person name="Pangilinan J."/>
            <person name="Andreopoulos W."/>
            <person name="Lipzen A."/>
            <person name="Yan J."/>
            <person name="Wang M."/>
            <person name="Ng V."/>
            <person name="Grigoriev I.V."/>
            <person name="Spatafora J.W."/>
            <person name="Magnuson J.K."/>
            <person name="Baker S.E."/>
            <person name="Pomraning K.R."/>
        </authorList>
    </citation>
    <scope>NUCLEOTIDE SEQUENCE [LARGE SCALE GENOMIC DNA]</scope>
    <source>
        <strain evidence="2">CBS 7786</strain>
    </source>
</reference>
<comment type="caution">
    <text evidence="1">The sequence shown here is derived from an EMBL/GenBank/DDBJ whole genome shotgun (WGS) entry which is preliminary data.</text>
</comment>
<protein>
    <submittedName>
        <fullName evidence="1">Major facilitator superfamily domain-containing protein</fullName>
    </submittedName>
</protein>
<keyword evidence="2" id="KW-1185">Reference proteome</keyword>
<sequence>MSRLSSDGSEKPTVPAKAYDRTDIIYPSGPKLALLMISIFIGMFLVSLDRLIISTAIPQITNEFDSAGDIGWYGTAYLLSNCAFQLMFGKLYAFFSIKATFLISILLFEAGSALCGAAPNSIAFMLGRTVAGLGAGGILAGVMVVIVYAVPLQKRPKYQGFFGAVFGIASVNGPLIGGALTTNVTWRWCFYLNLPLGAVVMVFDFLLAPSPRKSQDQDSSKGQAAAAQCPGHAGPCARSRLPVSGSAMGLYHWSEGRIITLLVLAVVLLIVFALIQVWRPEQATLPPRIFIQRSIASGFWVSSCLGAHMMLFVYYLPLWFQAIDGISAVGSGIHLLPMVLSLVLTSIATGQLVSRIGYYTPFLIAGVCLTAVGAGLLTTLDIGTEAGKWIGFQIVYGGGLGSCSQAPNMAAQTVLPREDVAIGASLMFFGQQLFGAVFATVGQNVLDTQLANRLAGIPGITPRLIQKHRRHPAPRPRPLQGPRRRPAGLQRLAARLFQVGLILACLSILGALAMEWRTVKKNLPPKKPDAERAAEEGNFSQKDAPAEAEVTRTATQTETRTLEWTGEKTETEQANAKEMAA</sequence>
<evidence type="ECO:0000313" key="1">
    <source>
        <dbReference type="EMBL" id="KAK9234935.1"/>
    </source>
</evidence>
<organism evidence="1 2">
    <name type="scientific">Lipomyces kononenkoae</name>
    <name type="common">Yeast</name>
    <dbReference type="NCBI Taxonomy" id="34357"/>
    <lineage>
        <taxon>Eukaryota</taxon>
        <taxon>Fungi</taxon>
        <taxon>Dikarya</taxon>
        <taxon>Ascomycota</taxon>
        <taxon>Saccharomycotina</taxon>
        <taxon>Lipomycetes</taxon>
        <taxon>Lipomycetales</taxon>
        <taxon>Lipomycetaceae</taxon>
        <taxon>Lipomyces</taxon>
    </lineage>
</organism>
<dbReference type="EMBL" id="MU971440">
    <property type="protein sequence ID" value="KAK9234935.1"/>
    <property type="molecule type" value="Genomic_DNA"/>
</dbReference>
<dbReference type="Proteomes" id="UP001433508">
    <property type="component" value="Unassembled WGS sequence"/>
</dbReference>
<proteinExistence type="predicted"/>
<name>A0ACC3SUF1_LIPKO</name>